<keyword evidence="1" id="KW-0472">Membrane</keyword>
<keyword evidence="1" id="KW-0812">Transmembrane</keyword>
<organism evidence="2 3">
    <name type="scientific">Aspergillus cavernicola</name>
    <dbReference type="NCBI Taxonomy" id="176166"/>
    <lineage>
        <taxon>Eukaryota</taxon>
        <taxon>Fungi</taxon>
        <taxon>Dikarya</taxon>
        <taxon>Ascomycota</taxon>
        <taxon>Pezizomycotina</taxon>
        <taxon>Eurotiomycetes</taxon>
        <taxon>Eurotiomycetidae</taxon>
        <taxon>Eurotiales</taxon>
        <taxon>Aspergillaceae</taxon>
        <taxon>Aspergillus</taxon>
        <taxon>Aspergillus subgen. Nidulantes</taxon>
    </lineage>
</organism>
<proteinExistence type="predicted"/>
<comment type="caution">
    <text evidence="2">The sequence shown here is derived from an EMBL/GenBank/DDBJ whole genome shotgun (WGS) entry which is preliminary data.</text>
</comment>
<keyword evidence="1" id="KW-1133">Transmembrane helix</keyword>
<sequence>MNTTTSPTQTTLVGWTLEPSGRGTLGLLTTCLSTIFLCTWVVIHPRVYQSEIHTTLHKLALLAKTLLAPKFIAVEGLQEWAQCRRMVSDGAGFSNGEFKLIHAYYISMLALDDWGSLCCVEGRGSGYL</sequence>
<gene>
    <name evidence="2" type="ORF">BDW59DRAFT_159677</name>
</gene>
<dbReference type="PANTHER" id="PTHR35043">
    <property type="entry name" value="TRANSCRIPTION FACTOR DOMAIN-CONTAINING PROTEIN"/>
    <property type="match status" value="1"/>
</dbReference>
<evidence type="ECO:0000313" key="2">
    <source>
        <dbReference type="EMBL" id="KAL2828471.1"/>
    </source>
</evidence>
<reference evidence="2 3" key="1">
    <citation type="submission" date="2024-07" db="EMBL/GenBank/DDBJ databases">
        <title>Section-level genome sequencing and comparative genomics of Aspergillus sections Usti and Cavernicolus.</title>
        <authorList>
            <consortium name="Lawrence Berkeley National Laboratory"/>
            <person name="Nybo J.L."/>
            <person name="Vesth T.C."/>
            <person name="Theobald S."/>
            <person name="Frisvad J.C."/>
            <person name="Larsen T.O."/>
            <person name="Kjaerboelling I."/>
            <person name="Rothschild-Mancinelli K."/>
            <person name="Lyhne E.K."/>
            <person name="Kogle M.E."/>
            <person name="Barry K."/>
            <person name="Clum A."/>
            <person name="Na H."/>
            <person name="Ledsgaard L."/>
            <person name="Lin J."/>
            <person name="Lipzen A."/>
            <person name="Kuo A."/>
            <person name="Riley R."/>
            <person name="Mondo S."/>
            <person name="LaButti K."/>
            <person name="Haridas S."/>
            <person name="Pangalinan J."/>
            <person name="Salamov A.A."/>
            <person name="Simmons B.A."/>
            <person name="Magnuson J.K."/>
            <person name="Chen J."/>
            <person name="Drula E."/>
            <person name="Henrissat B."/>
            <person name="Wiebenga A."/>
            <person name="Lubbers R.J."/>
            <person name="Gomes A.C."/>
            <person name="Makela M.R."/>
            <person name="Stajich J."/>
            <person name="Grigoriev I.V."/>
            <person name="Mortensen U.H."/>
            <person name="De vries R.P."/>
            <person name="Baker S.E."/>
            <person name="Andersen M.R."/>
        </authorList>
    </citation>
    <scope>NUCLEOTIDE SEQUENCE [LARGE SCALE GENOMIC DNA]</scope>
    <source>
        <strain evidence="2 3">CBS 600.67</strain>
    </source>
</reference>
<dbReference type="PANTHER" id="PTHR35043:SF7">
    <property type="entry name" value="TRANSCRIPTION FACTOR DOMAIN-CONTAINING PROTEIN"/>
    <property type="match status" value="1"/>
</dbReference>
<feature type="transmembrane region" description="Helical" evidence="1">
    <location>
        <begin position="25"/>
        <end position="43"/>
    </location>
</feature>
<evidence type="ECO:0000256" key="1">
    <source>
        <dbReference type="SAM" id="Phobius"/>
    </source>
</evidence>
<evidence type="ECO:0000313" key="3">
    <source>
        <dbReference type="Proteomes" id="UP001610335"/>
    </source>
</evidence>
<dbReference type="Proteomes" id="UP001610335">
    <property type="component" value="Unassembled WGS sequence"/>
</dbReference>
<dbReference type="EMBL" id="JBFXLS010000020">
    <property type="protein sequence ID" value="KAL2828471.1"/>
    <property type="molecule type" value="Genomic_DNA"/>
</dbReference>
<name>A0ABR4IL49_9EURO</name>
<protein>
    <submittedName>
        <fullName evidence="2">Uncharacterized protein</fullName>
    </submittedName>
</protein>
<accession>A0ABR4IL49</accession>
<keyword evidence="3" id="KW-1185">Reference proteome</keyword>